<feature type="compositionally biased region" description="Basic and acidic residues" evidence="1">
    <location>
        <begin position="66"/>
        <end position="101"/>
    </location>
</feature>
<dbReference type="EMBL" id="BAABME010002801">
    <property type="protein sequence ID" value="GAA0156172.1"/>
    <property type="molecule type" value="Genomic_DNA"/>
</dbReference>
<name>A0AAV3PWG4_LITER</name>
<protein>
    <recommendedName>
        <fullName evidence="4">MULE transposase domain-containing protein</fullName>
    </recommendedName>
</protein>
<organism evidence="2 3">
    <name type="scientific">Lithospermum erythrorhizon</name>
    <name type="common">Purple gromwell</name>
    <name type="synonym">Lithospermum officinale var. erythrorhizon</name>
    <dbReference type="NCBI Taxonomy" id="34254"/>
    <lineage>
        <taxon>Eukaryota</taxon>
        <taxon>Viridiplantae</taxon>
        <taxon>Streptophyta</taxon>
        <taxon>Embryophyta</taxon>
        <taxon>Tracheophyta</taxon>
        <taxon>Spermatophyta</taxon>
        <taxon>Magnoliopsida</taxon>
        <taxon>eudicotyledons</taxon>
        <taxon>Gunneridae</taxon>
        <taxon>Pentapetalae</taxon>
        <taxon>asterids</taxon>
        <taxon>lamiids</taxon>
        <taxon>Boraginales</taxon>
        <taxon>Boraginaceae</taxon>
        <taxon>Boraginoideae</taxon>
        <taxon>Lithospermeae</taxon>
        <taxon>Lithospermum</taxon>
    </lineage>
</organism>
<evidence type="ECO:0008006" key="4">
    <source>
        <dbReference type="Google" id="ProtNLM"/>
    </source>
</evidence>
<dbReference type="AlphaFoldDB" id="A0AAV3PWG4"/>
<comment type="caution">
    <text evidence="2">The sequence shown here is derived from an EMBL/GenBank/DDBJ whole genome shotgun (WGS) entry which is preliminary data.</text>
</comment>
<dbReference type="Proteomes" id="UP001454036">
    <property type="component" value="Unassembled WGS sequence"/>
</dbReference>
<evidence type="ECO:0000313" key="3">
    <source>
        <dbReference type="Proteomes" id="UP001454036"/>
    </source>
</evidence>
<sequence>MKIPPGFEKGKDGQVWRLRKYLYLLKQAPRCWSAKFAEALRPTYLVLVLTEAERGALGCSVESGNDDDRFRSEHDSSGDDDHSKLDRFPKYNSKIDERNPRKLGGEAGLQIRGCHLDHTCIPVYDNETLKSSWLAKHYVKKFRNSPTLKAYDFRKEINLKLGHHVSKWQARRAKTSGIRTIYGDETEQFKRIYDFCTEMVESNPGTKCNVKTIDNVDGKPEFQRWGGKLLVAVGNDPNNNIFPIAYGIVEVENKNSWEWFLSHLYEDLRDNGENDDG</sequence>
<dbReference type="PANTHER" id="PTHR31973:SF187">
    <property type="entry name" value="MUTATOR TRANSPOSASE MUDRA PROTEIN"/>
    <property type="match status" value="1"/>
</dbReference>
<accession>A0AAV3PWG4</accession>
<evidence type="ECO:0000256" key="1">
    <source>
        <dbReference type="SAM" id="MobiDB-lite"/>
    </source>
</evidence>
<feature type="region of interest" description="Disordered" evidence="1">
    <location>
        <begin position="65"/>
        <end position="101"/>
    </location>
</feature>
<reference evidence="2 3" key="1">
    <citation type="submission" date="2024-01" db="EMBL/GenBank/DDBJ databases">
        <title>The complete chloroplast genome sequence of Lithospermum erythrorhizon: insights into the phylogenetic relationship among Boraginaceae species and the maternal lineages of purple gromwells.</title>
        <authorList>
            <person name="Okada T."/>
            <person name="Watanabe K."/>
        </authorList>
    </citation>
    <scope>NUCLEOTIDE SEQUENCE [LARGE SCALE GENOMIC DNA]</scope>
</reference>
<proteinExistence type="predicted"/>
<dbReference type="PANTHER" id="PTHR31973">
    <property type="entry name" value="POLYPROTEIN, PUTATIVE-RELATED"/>
    <property type="match status" value="1"/>
</dbReference>
<evidence type="ECO:0000313" key="2">
    <source>
        <dbReference type="EMBL" id="GAA0156172.1"/>
    </source>
</evidence>
<keyword evidence="3" id="KW-1185">Reference proteome</keyword>
<gene>
    <name evidence="2" type="ORF">LIER_13725</name>
</gene>